<feature type="signal peptide" evidence="1">
    <location>
        <begin position="1"/>
        <end position="22"/>
    </location>
</feature>
<gene>
    <name evidence="3" type="ORF">SAMN05444143_108134</name>
</gene>
<evidence type="ECO:0000256" key="1">
    <source>
        <dbReference type="SAM" id="SignalP"/>
    </source>
</evidence>
<evidence type="ECO:0000259" key="2">
    <source>
        <dbReference type="Pfam" id="PF11827"/>
    </source>
</evidence>
<evidence type="ECO:0000313" key="3">
    <source>
        <dbReference type="EMBL" id="SFN22975.1"/>
    </source>
</evidence>
<dbReference type="InterPro" id="IPR021782">
    <property type="entry name" value="DUF3347"/>
</dbReference>
<evidence type="ECO:0000313" key="4">
    <source>
        <dbReference type="Proteomes" id="UP000182961"/>
    </source>
</evidence>
<feature type="chain" id="PRO_5010256933" description="DUF3347 domain-containing protein" evidence="1">
    <location>
        <begin position="23"/>
        <end position="195"/>
    </location>
</feature>
<reference evidence="4" key="1">
    <citation type="submission" date="2016-10" db="EMBL/GenBank/DDBJ databases">
        <authorList>
            <person name="Varghese N."/>
            <person name="Submissions S."/>
        </authorList>
    </citation>
    <scope>NUCLEOTIDE SEQUENCE [LARGE SCALE GENOMIC DNA]</scope>
    <source>
        <strain evidence="4">DSM 4002</strain>
    </source>
</reference>
<protein>
    <recommendedName>
        <fullName evidence="2">DUF3347 domain-containing protein</fullName>
    </recommendedName>
</protein>
<proteinExistence type="predicted"/>
<dbReference type="EMBL" id="FOUT01000008">
    <property type="protein sequence ID" value="SFN22975.1"/>
    <property type="molecule type" value="Genomic_DNA"/>
</dbReference>
<dbReference type="RefSeq" id="WP_024981259.1">
    <property type="nucleotide sequence ID" value="NZ_CBCRUM010000005.1"/>
</dbReference>
<dbReference type="eggNOG" id="COG0845">
    <property type="taxonomic scope" value="Bacteria"/>
</dbReference>
<sequence>MKQTSKMLVVIAVLLSTVTSQAKQVIPAKGINQFQNTNNESVDIKSMGETQKVDQLTPVFDTYFTVKDALVSSNGNDVAGKAKQMLLAIKSVKMEKLDMKVHMVWMKVVKDLTEDAEHISETKDPKHQRDHFITLSKNVYQLMKVSKQAAPVYFQHCPMANGGKGANWLSKESTVKNPYYGSMMLTCGKVVETIK</sequence>
<name>A0A1I4XB12_9FLAO</name>
<dbReference type="Pfam" id="PF11827">
    <property type="entry name" value="DUF3347"/>
    <property type="match status" value="1"/>
</dbReference>
<keyword evidence="1" id="KW-0732">Signal</keyword>
<feature type="domain" description="DUF3347" evidence="2">
    <location>
        <begin position="59"/>
        <end position="147"/>
    </location>
</feature>
<organism evidence="3 4">
    <name type="scientific">Flavobacterium succinicans</name>
    <dbReference type="NCBI Taxonomy" id="29536"/>
    <lineage>
        <taxon>Bacteria</taxon>
        <taxon>Pseudomonadati</taxon>
        <taxon>Bacteroidota</taxon>
        <taxon>Flavobacteriia</taxon>
        <taxon>Flavobacteriales</taxon>
        <taxon>Flavobacteriaceae</taxon>
        <taxon>Flavobacterium</taxon>
    </lineage>
</organism>
<accession>A0A1I4XB12</accession>
<keyword evidence="4" id="KW-1185">Reference proteome</keyword>
<dbReference type="AlphaFoldDB" id="A0A1I4XB12"/>
<dbReference type="Proteomes" id="UP000182961">
    <property type="component" value="Unassembled WGS sequence"/>
</dbReference>